<feature type="signal peptide" evidence="2">
    <location>
        <begin position="1"/>
        <end position="20"/>
    </location>
</feature>
<dbReference type="InterPro" id="IPR052918">
    <property type="entry name" value="Motility_Chemotaxis_Reg"/>
</dbReference>
<organism evidence="3 4">
    <name type="scientific">Nannocystis bainbridge</name>
    <dbReference type="NCBI Taxonomy" id="2995303"/>
    <lineage>
        <taxon>Bacteria</taxon>
        <taxon>Pseudomonadati</taxon>
        <taxon>Myxococcota</taxon>
        <taxon>Polyangia</taxon>
        <taxon>Nannocystales</taxon>
        <taxon>Nannocystaceae</taxon>
        <taxon>Nannocystis</taxon>
    </lineage>
</organism>
<reference evidence="3 4" key="1">
    <citation type="submission" date="2022-11" db="EMBL/GenBank/DDBJ databases">
        <title>Minimal conservation of predation-associated metabolite biosynthetic gene clusters underscores biosynthetic potential of Myxococcota including descriptions for ten novel species: Archangium lansinium sp. nov., Myxococcus landrumus sp. nov., Nannocystis bai.</title>
        <authorList>
            <person name="Ahearne A."/>
            <person name="Stevens C."/>
            <person name="Dowd S."/>
        </authorList>
    </citation>
    <scope>NUCLEOTIDE SEQUENCE [LARGE SCALE GENOMIC DNA]</scope>
    <source>
        <strain evidence="3 4">BB15-2</strain>
    </source>
</reference>
<evidence type="ECO:0000256" key="2">
    <source>
        <dbReference type="SAM" id="SignalP"/>
    </source>
</evidence>
<keyword evidence="2" id="KW-0732">Signal</keyword>
<sequence length="582" mass="58742">MRRSAPLLCALALACGTDDAATEQAATDTADTTTDSTTSGETTGASETLGTGDSATVATTTDSSPTTTTTPTTMESLTEGTASTTETATCQPGEEDSCYSGDPIHAGVGNCVAGVAACEAGEWGACVGDVMPAPETCESPGDDDCDGVDPCAGDGAVQWHAQWGDPSDQRAVAVAFDSTGAVIVLTQGAGTSDFGGGPLASAGSSDVYLAKFAADGAHVWSQRFGDAAPQLGDGWGVAVDPNDEVVITGDFTGSVDLGGEPLAAAGDRDIFLAKLSAAGEHVWSKSFPSMGTAIPRDLAIDATGEIALVGQFQLSLDVGGGEMVGQGDSIDVFVAKFTPEGEHAWSVYFGDDTEQEARAVAVDAGGNVYVGGSFQGTIDPGNGPLVSAGSSDVFLAKLDAEGQALWAASWGDPKEQKLSAIAVDPQGRVTTSGHFVGSLDFGGGPLEAPMYRGFVAQFAAEDGAHAWSKLLGDGIVRPAHLAVDASGTLVIAGHFYSDTDFGGGVLPWAGMRDAFAVKYTSAGSHVWSKGLGDAMEQEGNGVDLRPDGTTALVGGFYGAVDFGAGPVMSKGLYDGFVAVFAP</sequence>
<dbReference type="RefSeq" id="WP_272090860.1">
    <property type="nucleotide sequence ID" value="NZ_JAQNDL010000003.1"/>
</dbReference>
<feature type="compositionally biased region" description="Low complexity" evidence="1">
    <location>
        <begin position="23"/>
        <end position="89"/>
    </location>
</feature>
<keyword evidence="4" id="KW-1185">Reference proteome</keyword>
<name>A0ABT5EBP4_9BACT</name>
<evidence type="ECO:0000313" key="3">
    <source>
        <dbReference type="EMBL" id="MDC0722328.1"/>
    </source>
</evidence>
<evidence type="ECO:0008006" key="5">
    <source>
        <dbReference type="Google" id="ProtNLM"/>
    </source>
</evidence>
<dbReference type="SUPFAM" id="SSF63829">
    <property type="entry name" value="Calcium-dependent phosphotriesterase"/>
    <property type="match status" value="1"/>
</dbReference>
<feature type="chain" id="PRO_5046271714" description="Beta-propeller repeat-containing protein" evidence="2">
    <location>
        <begin position="21"/>
        <end position="582"/>
    </location>
</feature>
<dbReference type="PANTHER" id="PTHR35580:SF1">
    <property type="entry name" value="PHYTASE-LIKE DOMAIN-CONTAINING PROTEIN"/>
    <property type="match status" value="1"/>
</dbReference>
<dbReference type="PANTHER" id="PTHR35580">
    <property type="entry name" value="CELL SURFACE GLYCOPROTEIN (S-LAYER PROTEIN)-LIKE PROTEIN"/>
    <property type="match status" value="1"/>
</dbReference>
<feature type="region of interest" description="Disordered" evidence="1">
    <location>
        <begin position="23"/>
        <end position="95"/>
    </location>
</feature>
<dbReference type="Proteomes" id="UP001221686">
    <property type="component" value="Unassembled WGS sequence"/>
</dbReference>
<gene>
    <name evidence="3" type="ORF">POL25_35895</name>
</gene>
<dbReference type="PROSITE" id="PS51257">
    <property type="entry name" value="PROKAR_LIPOPROTEIN"/>
    <property type="match status" value="1"/>
</dbReference>
<comment type="caution">
    <text evidence="3">The sequence shown here is derived from an EMBL/GenBank/DDBJ whole genome shotgun (WGS) entry which is preliminary data.</text>
</comment>
<proteinExistence type="predicted"/>
<dbReference type="Gene3D" id="2.80.10.50">
    <property type="match status" value="1"/>
</dbReference>
<protein>
    <recommendedName>
        <fullName evidence="5">Beta-propeller repeat-containing protein</fullName>
    </recommendedName>
</protein>
<evidence type="ECO:0000256" key="1">
    <source>
        <dbReference type="SAM" id="MobiDB-lite"/>
    </source>
</evidence>
<evidence type="ECO:0000313" key="4">
    <source>
        <dbReference type="Proteomes" id="UP001221686"/>
    </source>
</evidence>
<accession>A0ABT5EBP4</accession>
<dbReference type="EMBL" id="JAQNDL010000003">
    <property type="protein sequence ID" value="MDC0722328.1"/>
    <property type="molecule type" value="Genomic_DNA"/>
</dbReference>